<reference evidence="3" key="1">
    <citation type="journal article" date="2020" name="Stud. Mycol.">
        <title>101 Dothideomycetes genomes: a test case for predicting lifestyles and emergence of pathogens.</title>
        <authorList>
            <person name="Haridas S."/>
            <person name="Albert R."/>
            <person name="Binder M."/>
            <person name="Bloem J."/>
            <person name="Labutti K."/>
            <person name="Salamov A."/>
            <person name="Andreopoulos B."/>
            <person name="Baker S."/>
            <person name="Barry K."/>
            <person name="Bills G."/>
            <person name="Bluhm B."/>
            <person name="Cannon C."/>
            <person name="Castanera R."/>
            <person name="Culley D."/>
            <person name="Daum C."/>
            <person name="Ezra D."/>
            <person name="Gonzalez J."/>
            <person name="Henrissat B."/>
            <person name="Kuo A."/>
            <person name="Liang C."/>
            <person name="Lipzen A."/>
            <person name="Lutzoni F."/>
            <person name="Magnuson J."/>
            <person name="Mondo S."/>
            <person name="Nolan M."/>
            <person name="Ohm R."/>
            <person name="Pangilinan J."/>
            <person name="Park H.-J."/>
            <person name="Ramirez L."/>
            <person name="Alfaro M."/>
            <person name="Sun H."/>
            <person name="Tritt A."/>
            <person name="Yoshinaga Y."/>
            <person name="Zwiers L.-H."/>
            <person name="Turgeon B."/>
            <person name="Goodwin S."/>
            <person name="Spatafora J."/>
            <person name="Crous P."/>
            <person name="Grigoriev I."/>
        </authorList>
    </citation>
    <scope>NUCLEOTIDE SEQUENCE</scope>
    <source>
        <strain evidence="3">CBS 207.26</strain>
    </source>
</reference>
<dbReference type="GO" id="GO:0000981">
    <property type="term" value="F:DNA-binding transcription factor activity, RNA polymerase II-specific"/>
    <property type="evidence" value="ECO:0007669"/>
    <property type="project" value="InterPro"/>
</dbReference>
<dbReference type="PROSITE" id="PS00463">
    <property type="entry name" value="ZN2_CY6_FUNGAL_1"/>
    <property type="match status" value="1"/>
</dbReference>
<dbReference type="Pfam" id="PF11951">
    <property type="entry name" value="Fungal_trans_2"/>
    <property type="match status" value="1"/>
</dbReference>
<organism evidence="3 4">
    <name type="scientific">Zopfia rhizophila CBS 207.26</name>
    <dbReference type="NCBI Taxonomy" id="1314779"/>
    <lineage>
        <taxon>Eukaryota</taxon>
        <taxon>Fungi</taxon>
        <taxon>Dikarya</taxon>
        <taxon>Ascomycota</taxon>
        <taxon>Pezizomycotina</taxon>
        <taxon>Dothideomycetes</taxon>
        <taxon>Dothideomycetes incertae sedis</taxon>
        <taxon>Zopfiaceae</taxon>
        <taxon>Zopfia</taxon>
    </lineage>
</organism>
<evidence type="ECO:0000313" key="3">
    <source>
        <dbReference type="EMBL" id="KAF2183204.1"/>
    </source>
</evidence>
<accession>A0A6A6DUE4</accession>
<dbReference type="CDD" id="cd00067">
    <property type="entry name" value="GAL4"/>
    <property type="match status" value="1"/>
</dbReference>
<name>A0A6A6DUE4_9PEZI</name>
<dbReference type="InterPro" id="IPR021858">
    <property type="entry name" value="Fun_TF"/>
</dbReference>
<keyword evidence="4" id="KW-1185">Reference proteome</keyword>
<dbReference type="AlphaFoldDB" id="A0A6A6DUE4"/>
<proteinExistence type="predicted"/>
<dbReference type="EMBL" id="ML994644">
    <property type="protein sequence ID" value="KAF2183204.1"/>
    <property type="molecule type" value="Genomic_DNA"/>
</dbReference>
<dbReference type="GO" id="GO:0008270">
    <property type="term" value="F:zinc ion binding"/>
    <property type="evidence" value="ECO:0007669"/>
    <property type="project" value="InterPro"/>
</dbReference>
<dbReference type="PANTHER" id="PTHR38111:SF2">
    <property type="entry name" value="FINGER DOMAIN PROTEIN, PUTATIVE (AFU_ORTHOLOGUE AFUA_1G01560)-RELATED"/>
    <property type="match status" value="1"/>
</dbReference>
<feature type="domain" description="Zn(2)-C6 fungal-type" evidence="2">
    <location>
        <begin position="10"/>
        <end position="38"/>
    </location>
</feature>
<protein>
    <recommendedName>
        <fullName evidence="2">Zn(2)-C6 fungal-type domain-containing protein</fullName>
    </recommendedName>
</protein>
<evidence type="ECO:0000313" key="4">
    <source>
        <dbReference type="Proteomes" id="UP000800200"/>
    </source>
</evidence>
<dbReference type="Proteomes" id="UP000800200">
    <property type="component" value="Unassembled WGS sequence"/>
</dbReference>
<evidence type="ECO:0000256" key="1">
    <source>
        <dbReference type="ARBA" id="ARBA00023242"/>
    </source>
</evidence>
<dbReference type="Pfam" id="PF00172">
    <property type="entry name" value="Zn_clus"/>
    <property type="match status" value="1"/>
</dbReference>
<keyword evidence="1" id="KW-0539">Nucleus</keyword>
<dbReference type="PROSITE" id="PS50048">
    <property type="entry name" value="ZN2_CY6_FUNGAL_2"/>
    <property type="match status" value="1"/>
</dbReference>
<sequence>MVSRGGRSKACSNCRRRRVKCDETRPTCNRCRKLGLDCDGPKDATWIIETGRFSSKPQSCSANQPRTPHRSGLQLVQRSSPIYASLPLSAFEDNIYMSYARQYLLRGGPIELAYEIAEPDMQALASTDNQRLTLLRSALFSLAVTYFGTQNHLEKIMDKGYHLYGLVLQQLNTALSEPQSQTTDETILTIFICMRQEMFPPTGGDQYLKHLRGLETILELRGPPDEDSAKSTLALFQDLRIPSIFAALVMSTPSIYARDDWKQMPCTLTSEADFLRHHLFNLLADCTRLRSIQDSILASGNEEKRITCLQEIRILLNRLKILRDLWAAVNKSHLDASTLASNDRLPISSYTSATDLMLYDATFIFLAGVIAPLEPSTNYHSLQHAAAQEIVECLEFKVFDQQEGRNNSNTIRHAAIKVAWTVLGGLSSPEGRKLASMIKCTSGDVYAFGSWPDEGLELSRG</sequence>
<dbReference type="SUPFAM" id="SSF57701">
    <property type="entry name" value="Zn2/Cys6 DNA-binding domain"/>
    <property type="match status" value="1"/>
</dbReference>
<dbReference type="InterPro" id="IPR001138">
    <property type="entry name" value="Zn2Cys6_DnaBD"/>
</dbReference>
<dbReference type="SMART" id="SM00066">
    <property type="entry name" value="GAL4"/>
    <property type="match status" value="1"/>
</dbReference>
<dbReference type="Gene3D" id="4.10.240.10">
    <property type="entry name" value="Zn(2)-C6 fungal-type DNA-binding domain"/>
    <property type="match status" value="1"/>
</dbReference>
<dbReference type="InterPro" id="IPR053178">
    <property type="entry name" value="Osmoadaptation_assoc"/>
</dbReference>
<dbReference type="InterPro" id="IPR036864">
    <property type="entry name" value="Zn2-C6_fun-type_DNA-bd_sf"/>
</dbReference>
<evidence type="ECO:0000259" key="2">
    <source>
        <dbReference type="PROSITE" id="PS50048"/>
    </source>
</evidence>
<dbReference type="PANTHER" id="PTHR38111">
    <property type="entry name" value="ZN(2)-C6 FUNGAL-TYPE DOMAIN-CONTAINING PROTEIN-RELATED"/>
    <property type="match status" value="1"/>
</dbReference>
<dbReference type="OrthoDB" id="5126878at2759"/>
<gene>
    <name evidence="3" type="ORF">K469DRAFT_215531</name>
</gene>